<evidence type="ECO:0000256" key="7">
    <source>
        <dbReference type="ARBA" id="ARBA00022723"/>
    </source>
</evidence>
<evidence type="ECO:0000256" key="13">
    <source>
        <dbReference type="ARBA" id="ARBA00023136"/>
    </source>
</evidence>
<name>A0A1S2NGA9_9BURK</name>
<feature type="chain" id="PRO_5019620540" description="Phospholipase A1" evidence="17">
    <location>
        <begin position="26"/>
        <end position="378"/>
    </location>
</feature>
<accession>A0A1S2NGA9</accession>
<dbReference type="Gene3D" id="2.40.230.10">
    <property type="entry name" value="Phospholipase A1"/>
    <property type="match status" value="1"/>
</dbReference>
<dbReference type="AlphaFoldDB" id="A0A1S2NGA9"/>
<comment type="function">
    <text evidence="17">Hydrolysis of phosphatidylcholine with phospholipase A2 (EC 3.1.1.4) and phospholipase A1 (EC 3.1.1.32) activities.</text>
</comment>
<dbReference type="InterPro" id="IPR036541">
    <property type="entry name" value="PLipase_A1_sf"/>
</dbReference>
<evidence type="ECO:0000256" key="8">
    <source>
        <dbReference type="ARBA" id="ARBA00022729"/>
    </source>
</evidence>
<keyword evidence="14 17" id="KW-0998">Cell outer membrane</keyword>
<dbReference type="Pfam" id="PF02253">
    <property type="entry name" value="PLA1"/>
    <property type="match status" value="1"/>
</dbReference>
<dbReference type="PANTHER" id="PTHR40457">
    <property type="entry name" value="PHOSPHOLIPASE A1"/>
    <property type="match status" value="1"/>
</dbReference>
<comment type="similarity">
    <text evidence="3 17">Belongs to the phospholipase A1 family.</text>
</comment>
<dbReference type="GO" id="GO:0009279">
    <property type="term" value="C:cell outer membrane"/>
    <property type="evidence" value="ECO:0007669"/>
    <property type="project" value="UniProtKB-SubCell"/>
</dbReference>
<dbReference type="EMBL" id="JRYB01000001">
    <property type="protein sequence ID" value="OIJ43863.1"/>
    <property type="molecule type" value="Genomic_DNA"/>
</dbReference>
<dbReference type="SUPFAM" id="SSF56931">
    <property type="entry name" value="Outer membrane phospholipase A (OMPLA)"/>
    <property type="match status" value="1"/>
</dbReference>
<evidence type="ECO:0000256" key="14">
    <source>
        <dbReference type="ARBA" id="ARBA00023237"/>
    </source>
</evidence>
<keyword evidence="8 17" id="KW-0732">Signal</keyword>
<dbReference type="RefSeq" id="WP_071361614.1">
    <property type="nucleotide sequence ID" value="NZ_CAUQYF010000002.1"/>
</dbReference>
<reference evidence="18 19" key="1">
    <citation type="submission" date="2014-10" db="EMBL/GenBank/DDBJ databases">
        <authorList>
            <person name="Seo M.-J."/>
            <person name="Seok Y.J."/>
            <person name="Cha I.-T."/>
        </authorList>
    </citation>
    <scope>NUCLEOTIDE SEQUENCE [LARGE SCALE GENOMIC DNA]</scope>
    <source>
        <strain evidence="18 19">NEU</strain>
    </source>
</reference>
<keyword evidence="9 17" id="KW-0378">Hydrolase</keyword>
<keyword evidence="12 17" id="KW-0443">Lipid metabolism</keyword>
<feature type="signal peptide" evidence="17">
    <location>
        <begin position="1"/>
        <end position="25"/>
    </location>
</feature>
<comment type="caution">
    <text evidence="18">The sequence shown here is derived from an EMBL/GenBank/DDBJ whole genome shotgun (WGS) entry which is preliminary data.</text>
</comment>
<gene>
    <name evidence="18" type="ORF">LO55_2435</name>
</gene>
<keyword evidence="13" id="KW-0472">Membrane</keyword>
<comment type="subunit">
    <text evidence="4 17">Homodimer; dimerization is reversible, and the dimeric form is the active one.</text>
</comment>
<feature type="binding site" description="in dimeric form" evidence="16">
    <location>
        <position position="213"/>
    </location>
    <ligand>
        <name>Ca(2+)</name>
        <dbReference type="ChEBI" id="CHEBI:29108"/>
        <label>1</label>
    </ligand>
</feature>
<dbReference type="GO" id="GO:0008970">
    <property type="term" value="F:phospholipase A1 activity"/>
    <property type="evidence" value="ECO:0007669"/>
    <property type="project" value="UniProtKB-EC"/>
</dbReference>
<sequence length="378" mass="41318">MHAYRPRISHTIALVPLLLALPALAQTAPQTLAECAAIADGSQRLACFDGVAASQAAAAAGAGPATAAVATPATPAAVPPVPTTAPVAEGAFDAPRTSAVDRTASVDPVVQAASQYTLSSHWELDPRDKRGVFKFRPHRPSYLMATRTHRPNEEPYRDFLAADPDAEGLSKAELEFQLSFKMKMAETLFELPVDVWFGYTQNSFWQAANHEASSPFRETNYQPEVMVVTPLDYALAGVNVRFLNLGFVHQSNGQSSTLSRSWNRFYAQVGLERGPLTMTAKVWKRVNESFDDDNNPDIIDYMGRFELEGNYRLNGGHELSAMVRRNFSTDKGAVQVGWAFPLAGPVKGYVNAFAGYGQSMIDYNYFQRALGAGIIVKY</sequence>
<evidence type="ECO:0000256" key="3">
    <source>
        <dbReference type="ARBA" id="ARBA00010525"/>
    </source>
</evidence>
<feature type="active site" description="Proton acceptor" evidence="15">
    <location>
        <position position="249"/>
    </location>
</feature>
<evidence type="ECO:0000256" key="6">
    <source>
        <dbReference type="ARBA" id="ARBA00022692"/>
    </source>
</evidence>
<evidence type="ECO:0000256" key="9">
    <source>
        <dbReference type="ARBA" id="ARBA00022801"/>
    </source>
</evidence>
<keyword evidence="6" id="KW-0812">Transmembrane</keyword>
<dbReference type="GO" id="GO:0004623">
    <property type="term" value="F:phospholipase A2 activity"/>
    <property type="evidence" value="ECO:0007669"/>
    <property type="project" value="UniProtKB-EC"/>
</dbReference>
<feature type="active site" description="Nucleophile" evidence="15">
    <location>
        <position position="251"/>
    </location>
</feature>
<evidence type="ECO:0000256" key="17">
    <source>
        <dbReference type="RuleBase" id="RU366027"/>
    </source>
</evidence>
<evidence type="ECO:0000256" key="11">
    <source>
        <dbReference type="ARBA" id="ARBA00022963"/>
    </source>
</evidence>
<dbReference type="GO" id="GO:0046872">
    <property type="term" value="F:metal ion binding"/>
    <property type="evidence" value="ECO:0007669"/>
    <property type="project" value="UniProtKB-KW"/>
</dbReference>
<evidence type="ECO:0000256" key="5">
    <source>
        <dbReference type="ARBA" id="ARBA00022452"/>
    </source>
</evidence>
<dbReference type="InterPro" id="IPR003187">
    <property type="entry name" value="PLipase_A1"/>
</dbReference>
<dbReference type="PRINTS" id="PR01486">
    <property type="entry name" value="PHPHLIPASEA1"/>
</dbReference>
<dbReference type="EC" id="3.1.1.32" evidence="17"/>
<keyword evidence="5" id="KW-1134">Transmembrane beta strand</keyword>
<comment type="cofactor">
    <cofactor evidence="17">
        <name>Ca(2+)</name>
        <dbReference type="ChEBI" id="CHEBI:29108"/>
    </cofactor>
    <text evidence="17">Binds 1 Ca(2+) ion per monomer. In the dimeric form the Ca(2+) is bound by different amino acids with binding of each Ca(2+) shared with ligands coming from each monomer. The Ca(2+) ion may have a role in catalysis.</text>
</comment>
<evidence type="ECO:0000256" key="1">
    <source>
        <dbReference type="ARBA" id="ARBA00000111"/>
    </source>
</evidence>
<feature type="binding site" description="in dimeric form" evidence="16">
    <location>
        <position position="259"/>
    </location>
    <ligand>
        <name>Ca(2+)</name>
        <dbReference type="ChEBI" id="CHEBI:29108"/>
        <label>1</label>
    </ligand>
</feature>
<evidence type="ECO:0000313" key="19">
    <source>
        <dbReference type="Proteomes" id="UP000180246"/>
    </source>
</evidence>
<keyword evidence="11 17" id="KW-0442">Lipid degradation</keyword>
<keyword evidence="7 16" id="KW-0479">Metal-binding</keyword>
<comment type="catalytic activity">
    <reaction evidence="1 17">
        <text>a 1,2-diacyl-sn-glycero-3-phosphocholine + H2O = a 2-acyl-sn-glycero-3-phosphocholine + a fatty acid + H(+)</text>
        <dbReference type="Rhea" id="RHEA:18689"/>
        <dbReference type="ChEBI" id="CHEBI:15377"/>
        <dbReference type="ChEBI" id="CHEBI:15378"/>
        <dbReference type="ChEBI" id="CHEBI:28868"/>
        <dbReference type="ChEBI" id="CHEBI:57643"/>
        <dbReference type="ChEBI" id="CHEBI:57875"/>
        <dbReference type="EC" id="3.1.1.32"/>
    </reaction>
</comment>
<evidence type="ECO:0000256" key="10">
    <source>
        <dbReference type="ARBA" id="ARBA00022837"/>
    </source>
</evidence>
<evidence type="ECO:0000256" key="12">
    <source>
        <dbReference type="ARBA" id="ARBA00023098"/>
    </source>
</evidence>
<evidence type="ECO:0000313" key="18">
    <source>
        <dbReference type="EMBL" id="OIJ43863.1"/>
    </source>
</evidence>
<evidence type="ECO:0000256" key="2">
    <source>
        <dbReference type="ARBA" id="ARBA00001604"/>
    </source>
</evidence>
<protein>
    <recommendedName>
        <fullName evidence="17">Phospholipase A1</fullName>
        <ecNumber evidence="17">3.1.1.32</ecNumber>
        <ecNumber evidence="17">3.1.1.4</ecNumber>
    </recommendedName>
    <alternativeName>
        <fullName evidence="17">Phosphatidylcholine 1-acylhydrolase</fullName>
    </alternativeName>
</protein>
<dbReference type="Proteomes" id="UP000180246">
    <property type="component" value="Unassembled WGS sequence"/>
</dbReference>
<comment type="catalytic activity">
    <reaction evidence="2 17">
        <text>a 1,2-diacyl-sn-glycero-3-phosphocholine + H2O = a 1-acyl-sn-glycero-3-phosphocholine + a fatty acid + H(+)</text>
        <dbReference type="Rhea" id="RHEA:15801"/>
        <dbReference type="ChEBI" id="CHEBI:15377"/>
        <dbReference type="ChEBI" id="CHEBI:15378"/>
        <dbReference type="ChEBI" id="CHEBI:28868"/>
        <dbReference type="ChEBI" id="CHEBI:57643"/>
        <dbReference type="ChEBI" id="CHEBI:58168"/>
        <dbReference type="EC" id="3.1.1.4"/>
    </reaction>
</comment>
<dbReference type="PANTHER" id="PTHR40457:SF1">
    <property type="entry name" value="PHOSPHOLIPASE A1"/>
    <property type="match status" value="1"/>
</dbReference>
<proteinExistence type="inferred from homology"/>
<dbReference type="EC" id="3.1.1.4" evidence="17"/>
<organism evidence="18 19">
    <name type="scientific">Massilia timonae</name>
    <dbReference type="NCBI Taxonomy" id="47229"/>
    <lineage>
        <taxon>Bacteria</taxon>
        <taxon>Pseudomonadati</taxon>
        <taxon>Pseudomonadota</taxon>
        <taxon>Betaproteobacteria</taxon>
        <taxon>Burkholderiales</taxon>
        <taxon>Oxalobacteraceae</taxon>
        <taxon>Telluria group</taxon>
        <taxon>Massilia</taxon>
    </lineage>
</organism>
<comment type="subcellular location">
    <subcellularLocation>
        <location evidence="17">Cell outer membrane</location>
        <topology evidence="17">Multi-pass membrane protein</topology>
    </subcellularLocation>
    <text evidence="17">One of the very few enzymes located there.</text>
</comment>
<evidence type="ECO:0000256" key="16">
    <source>
        <dbReference type="PIRSR" id="PIRSR603187-2"/>
    </source>
</evidence>
<keyword evidence="10 16" id="KW-0106">Calcium</keyword>
<evidence type="ECO:0000256" key="15">
    <source>
        <dbReference type="PIRSR" id="PIRSR603187-1"/>
    </source>
</evidence>
<dbReference type="GO" id="GO:0016042">
    <property type="term" value="P:lipid catabolic process"/>
    <property type="evidence" value="ECO:0007669"/>
    <property type="project" value="UniProtKB-KW"/>
</dbReference>
<evidence type="ECO:0000256" key="4">
    <source>
        <dbReference type="ARBA" id="ARBA00011702"/>
    </source>
</evidence>